<accession>A0A3B0T293</accession>
<evidence type="ECO:0000313" key="6">
    <source>
        <dbReference type="EMBL" id="VAW07477.1"/>
    </source>
</evidence>
<dbReference type="PANTHER" id="PTHR21320">
    <property type="entry name" value="CYTOCHROME C OXIDASE ASSEMBLY PROTEIN COX11-RELATED"/>
    <property type="match status" value="1"/>
</dbReference>
<organism evidence="6">
    <name type="scientific">hydrothermal vent metagenome</name>
    <dbReference type="NCBI Taxonomy" id="652676"/>
    <lineage>
        <taxon>unclassified sequences</taxon>
        <taxon>metagenomes</taxon>
        <taxon>ecological metagenomes</taxon>
    </lineage>
</organism>
<keyword evidence="3" id="KW-0812">Transmembrane</keyword>
<name>A0A3B0T293_9ZZZZ</name>
<dbReference type="SUPFAM" id="SSF110111">
    <property type="entry name" value="Ctag/Cox11"/>
    <property type="match status" value="1"/>
</dbReference>
<proteinExistence type="inferred from homology"/>
<dbReference type="GO" id="GO:0005507">
    <property type="term" value="F:copper ion binding"/>
    <property type="evidence" value="ECO:0007669"/>
    <property type="project" value="InterPro"/>
</dbReference>
<reference evidence="6" key="1">
    <citation type="submission" date="2018-06" db="EMBL/GenBank/DDBJ databases">
        <authorList>
            <person name="Zhirakovskaya E."/>
        </authorList>
    </citation>
    <scope>NUCLEOTIDE SEQUENCE</scope>
</reference>
<dbReference type="GO" id="GO:0005739">
    <property type="term" value="C:mitochondrion"/>
    <property type="evidence" value="ECO:0007669"/>
    <property type="project" value="UniProtKB-ARBA"/>
</dbReference>
<evidence type="ECO:0000256" key="1">
    <source>
        <dbReference type="ARBA" id="ARBA00004007"/>
    </source>
</evidence>
<keyword evidence="5" id="KW-0472">Membrane</keyword>
<dbReference type="Pfam" id="PF04442">
    <property type="entry name" value="CtaG_Cox11"/>
    <property type="match status" value="1"/>
</dbReference>
<comment type="function">
    <text evidence="1">Exerts its effect at some terminal stage of cytochrome c oxidase synthesis, probably by being involved in the insertion of the copper B into subunit I.</text>
</comment>
<dbReference type="InterPro" id="IPR023471">
    <property type="entry name" value="CtaG/Cox11_dom_sf"/>
</dbReference>
<dbReference type="FunFam" id="2.60.370.10:FF:000001">
    <property type="entry name" value="COX11 cytochrome c oxidase assembly homolog"/>
    <property type="match status" value="1"/>
</dbReference>
<dbReference type="HAMAP" id="MF_00155">
    <property type="entry name" value="CtaG"/>
    <property type="match status" value="1"/>
</dbReference>
<sequence length="183" mass="20354">MTAYAAHHKASNTKTLLILLGVLALMVMLVVASVPLYKLFCQVTGYGGTTQKAEASTGTVLARDMTVRFNSDVNNKLPWHFKPVQRSVTVKVGEEALVFYQAVNTGTETITGTATFNVTPFKAAMYFNKIECFCFTEQTLAPGEEIDMPVTFFIDPDIANDKRLEEVKEITLSYTFFRAVEDE</sequence>
<protein>
    <submittedName>
        <fullName evidence="6">Cytochrome oxidase biogenesis protein Cox11-CtaG, copper delivery to Cox1</fullName>
    </submittedName>
</protein>
<dbReference type="AlphaFoldDB" id="A0A3B0T293"/>
<dbReference type="PANTHER" id="PTHR21320:SF3">
    <property type="entry name" value="CYTOCHROME C OXIDASE ASSEMBLY PROTEIN COX11, MITOCHONDRIAL-RELATED"/>
    <property type="match status" value="1"/>
</dbReference>
<dbReference type="GO" id="GO:0016020">
    <property type="term" value="C:membrane"/>
    <property type="evidence" value="ECO:0007669"/>
    <property type="project" value="UniProtKB-SubCell"/>
</dbReference>
<gene>
    <name evidence="6" type="ORF">MNBD_ALPHA01-1027</name>
</gene>
<evidence type="ECO:0000256" key="2">
    <source>
        <dbReference type="ARBA" id="ARBA00004167"/>
    </source>
</evidence>
<dbReference type="EMBL" id="UOEJ01000275">
    <property type="protein sequence ID" value="VAW07477.1"/>
    <property type="molecule type" value="Genomic_DNA"/>
</dbReference>
<evidence type="ECO:0000256" key="4">
    <source>
        <dbReference type="ARBA" id="ARBA00022989"/>
    </source>
</evidence>
<keyword evidence="4" id="KW-1133">Transmembrane helix</keyword>
<dbReference type="NCBIfam" id="NF003465">
    <property type="entry name" value="PRK05089.1"/>
    <property type="match status" value="1"/>
</dbReference>
<dbReference type="Gene3D" id="2.60.370.10">
    <property type="entry name" value="Ctag/Cox11"/>
    <property type="match status" value="1"/>
</dbReference>
<comment type="subcellular location">
    <subcellularLocation>
        <location evidence="2">Membrane</location>
        <topology evidence="2">Single-pass membrane protein</topology>
    </subcellularLocation>
</comment>
<dbReference type="PIRSF" id="PIRSF005413">
    <property type="entry name" value="COX11"/>
    <property type="match status" value="1"/>
</dbReference>
<evidence type="ECO:0000256" key="5">
    <source>
        <dbReference type="ARBA" id="ARBA00023136"/>
    </source>
</evidence>
<dbReference type="InterPro" id="IPR007533">
    <property type="entry name" value="Cyt_c_oxidase_assmbl_CtaG"/>
</dbReference>
<evidence type="ECO:0000256" key="3">
    <source>
        <dbReference type="ARBA" id="ARBA00022692"/>
    </source>
</evidence>